<feature type="region of interest" description="Disordered" evidence="1">
    <location>
        <begin position="190"/>
        <end position="264"/>
    </location>
</feature>
<dbReference type="Proteomes" id="UP001652661">
    <property type="component" value="Chromosome 2L"/>
</dbReference>
<feature type="signal peptide" evidence="2">
    <location>
        <begin position="1"/>
        <end position="30"/>
    </location>
</feature>
<dbReference type="GeneID" id="108086199"/>
<reference evidence="4" key="1">
    <citation type="submission" date="2025-04" db="UniProtKB">
        <authorList>
            <consortium name="RefSeq"/>
        </authorList>
    </citation>
    <scope>IDENTIFICATION</scope>
</reference>
<dbReference type="RefSeq" id="XP_017038550.1">
    <property type="nucleotide sequence ID" value="XM_017183061.1"/>
</dbReference>
<reference evidence="3 5" key="2">
    <citation type="submission" date="2025-05" db="UniProtKB">
        <authorList>
            <consortium name="RefSeq"/>
        </authorList>
    </citation>
    <scope>NUCLEOTIDE SEQUENCE [LARGE SCALE GENOMIC DNA]</scope>
    <source>
        <strain evidence="3 5">14028-0561.14</strain>
        <tissue evidence="5 6">Whole fly</tissue>
    </source>
</reference>
<dbReference type="RefSeq" id="XP_070145172.1">
    <property type="nucleotide sequence ID" value="XM_070289071.1"/>
</dbReference>
<feature type="chain" id="PRO_5028006104" evidence="2">
    <location>
        <begin position="31"/>
        <end position="264"/>
    </location>
</feature>
<sequence length="264" mass="29164">MMSWPKQWGFASLWLPLLLLGLLCTQDVSTFIVPRELPSILSIVYSNIPPIKKGTDSRLGFGFRLGEHADFQVMVELGPQKETRPIGEPSQDDQSFNKRQVSSSDQKALLRQLYRQQVKEEAKMLMTSTERNAASWLETWSNGMKPQKPQRPQKPKDQVKSRPVKESSLPQLQDPTSAMQQLQLLYKMATTSTSSTTGPPPEPSSPPPAPTFTGGSLNLGGPSGFKLPPPALSQDTNTLSNGNSEPVKSQSEITRELMDVSLDT</sequence>
<feature type="compositionally biased region" description="Pro residues" evidence="1">
    <location>
        <begin position="198"/>
        <end position="210"/>
    </location>
</feature>
<dbReference type="AlphaFoldDB" id="A0A6P4JCD9"/>
<evidence type="ECO:0000313" key="4">
    <source>
        <dbReference type="RefSeq" id="XP_017038550.1"/>
    </source>
</evidence>
<organism evidence="3 4">
    <name type="scientific">Drosophila kikkawai</name>
    <name type="common">Fruit fly</name>
    <dbReference type="NCBI Taxonomy" id="30033"/>
    <lineage>
        <taxon>Eukaryota</taxon>
        <taxon>Metazoa</taxon>
        <taxon>Ecdysozoa</taxon>
        <taxon>Arthropoda</taxon>
        <taxon>Hexapoda</taxon>
        <taxon>Insecta</taxon>
        <taxon>Pterygota</taxon>
        <taxon>Neoptera</taxon>
        <taxon>Endopterygota</taxon>
        <taxon>Diptera</taxon>
        <taxon>Brachycera</taxon>
        <taxon>Muscomorpha</taxon>
        <taxon>Ephydroidea</taxon>
        <taxon>Drosophilidae</taxon>
        <taxon>Drosophila</taxon>
        <taxon>Sophophora</taxon>
    </lineage>
</organism>
<keyword evidence="3" id="KW-1185">Reference proteome</keyword>
<evidence type="ECO:0000313" key="3">
    <source>
        <dbReference type="Proteomes" id="UP001652661"/>
    </source>
</evidence>
<gene>
    <name evidence="4" type="primary">LOC108086199</name>
    <name evidence="5 6" type="synonym">snsl</name>
</gene>
<feature type="compositionally biased region" description="Polar residues" evidence="1">
    <location>
        <begin position="233"/>
        <end position="252"/>
    </location>
</feature>
<accession>A0A6P4JCD9</accession>
<feature type="compositionally biased region" description="Basic and acidic residues" evidence="1">
    <location>
        <begin position="154"/>
        <end position="165"/>
    </location>
</feature>
<evidence type="ECO:0000313" key="6">
    <source>
        <dbReference type="RefSeq" id="XP_070145172.1"/>
    </source>
</evidence>
<name>A0A6P4JCD9_DROKI</name>
<proteinExistence type="predicted"/>
<feature type="region of interest" description="Disordered" evidence="1">
    <location>
        <begin position="81"/>
        <end position="104"/>
    </location>
</feature>
<dbReference type="OrthoDB" id="8188574at2759"/>
<keyword evidence="2" id="KW-0732">Signal</keyword>
<protein>
    <submittedName>
        <fullName evidence="4">Uncharacterized protein LOC108086199</fullName>
    </submittedName>
    <submittedName>
        <fullName evidence="5 6">Uncharacterized protein snsl</fullName>
    </submittedName>
</protein>
<evidence type="ECO:0000313" key="5">
    <source>
        <dbReference type="RefSeq" id="XP_070145171.1"/>
    </source>
</evidence>
<evidence type="ECO:0000256" key="2">
    <source>
        <dbReference type="SAM" id="SignalP"/>
    </source>
</evidence>
<dbReference type="RefSeq" id="XP_070145171.1">
    <property type="nucleotide sequence ID" value="XM_070289070.1"/>
</dbReference>
<feature type="compositionally biased region" description="Polar residues" evidence="1">
    <location>
        <begin position="92"/>
        <end position="104"/>
    </location>
</feature>
<feature type="region of interest" description="Disordered" evidence="1">
    <location>
        <begin position="142"/>
        <end position="176"/>
    </location>
</feature>
<evidence type="ECO:0000256" key="1">
    <source>
        <dbReference type="SAM" id="MobiDB-lite"/>
    </source>
</evidence>